<dbReference type="HOGENOM" id="CLU_2276197_0_0_6"/>
<dbReference type="AlphaFoldDB" id="H8Z5R2"/>
<dbReference type="STRING" id="631362.Thi970DRAFT_03125"/>
<reference evidence="1 2" key="2">
    <citation type="submission" date="2011-11" db="EMBL/GenBank/DDBJ databases">
        <authorList>
            <consortium name="US DOE Joint Genome Institute"/>
            <person name="Lucas S."/>
            <person name="Han J."/>
            <person name="Lapidus A."/>
            <person name="Cheng J.-F."/>
            <person name="Goodwin L."/>
            <person name="Pitluck S."/>
            <person name="Peters L."/>
            <person name="Ovchinnikova G."/>
            <person name="Zhang X."/>
            <person name="Detter J.C."/>
            <person name="Han C."/>
            <person name="Tapia R."/>
            <person name="Land M."/>
            <person name="Hauser L."/>
            <person name="Kyrpides N."/>
            <person name="Ivanova N."/>
            <person name="Pagani I."/>
            <person name="Vogl K."/>
            <person name="Liu Z."/>
            <person name="Overmann J."/>
            <person name="Frigaard N.-U."/>
            <person name="Bryant D."/>
            <person name="Woyke T."/>
        </authorList>
    </citation>
    <scope>NUCLEOTIDE SEQUENCE [LARGE SCALE GENOMIC DNA]</scope>
    <source>
        <strain evidence="1 2">970</strain>
    </source>
</reference>
<protein>
    <submittedName>
        <fullName evidence="1">Uncharacterized protein</fullName>
    </submittedName>
</protein>
<dbReference type="EMBL" id="JH603170">
    <property type="protein sequence ID" value="EIC19546.1"/>
    <property type="molecule type" value="Genomic_DNA"/>
</dbReference>
<reference evidence="2" key="1">
    <citation type="submission" date="2011-06" db="EMBL/GenBank/DDBJ databases">
        <authorList>
            <consortium name="US DOE Joint Genome Institute (JGI-PGF)"/>
            <person name="Lucas S."/>
            <person name="Han J."/>
            <person name="Lapidus A."/>
            <person name="Cheng J.-F."/>
            <person name="Goodwin L."/>
            <person name="Pitluck S."/>
            <person name="Peters L."/>
            <person name="Land M.L."/>
            <person name="Hauser L."/>
            <person name="Vogl K."/>
            <person name="Liu Z."/>
            <person name="Overmann J."/>
            <person name="Frigaard N.-U."/>
            <person name="Bryant D.A."/>
            <person name="Woyke T.J."/>
        </authorList>
    </citation>
    <scope>NUCLEOTIDE SEQUENCE [LARGE SCALE GENOMIC DNA]</scope>
    <source>
        <strain evidence="2">970</strain>
    </source>
</reference>
<organism evidence="1 2">
    <name type="scientific">Thiorhodovibrio frisius</name>
    <dbReference type="NCBI Taxonomy" id="631362"/>
    <lineage>
        <taxon>Bacteria</taxon>
        <taxon>Pseudomonadati</taxon>
        <taxon>Pseudomonadota</taxon>
        <taxon>Gammaproteobacteria</taxon>
        <taxon>Chromatiales</taxon>
        <taxon>Chromatiaceae</taxon>
        <taxon>Thiorhodovibrio</taxon>
    </lineage>
</organism>
<keyword evidence="2" id="KW-1185">Reference proteome</keyword>
<name>H8Z5R2_9GAMM</name>
<proteinExistence type="predicted"/>
<dbReference type="Proteomes" id="UP000002964">
    <property type="component" value="Unassembled WGS sequence"/>
</dbReference>
<sequence>MTEKQLKVLSRLYYGDVNVNTKALDAALDVCEPHLQLKGCRRPLGAVHRSENDARAVSCRSSSRDWLKICLLDAVLGTSVRENHLIDVAADRRARQILCYRG</sequence>
<accession>H8Z5R2</accession>
<evidence type="ECO:0000313" key="1">
    <source>
        <dbReference type="EMBL" id="EIC19546.1"/>
    </source>
</evidence>
<gene>
    <name evidence="1" type="ORF">Thi970DRAFT_03125</name>
</gene>
<evidence type="ECO:0000313" key="2">
    <source>
        <dbReference type="Proteomes" id="UP000002964"/>
    </source>
</evidence>